<comment type="similarity">
    <text evidence="6">Belongs to the AhpD family.</text>
</comment>
<dbReference type="InterPro" id="IPR004674">
    <property type="entry name" value="AhpD"/>
</dbReference>
<dbReference type="EC" id="1.11.1.28" evidence="6"/>
<comment type="caution">
    <text evidence="8">The sequence shown here is derived from an EMBL/GenBank/DDBJ whole genome shotgun (WGS) entry which is preliminary data.</text>
</comment>
<dbReference type="HAMAP" id="MF_01676">
    <property type="entry name" value="AhpD"/>
    <property type="match status" value="1"/>
</dbReference>
<protein>
    <recommendedName>
        <fullName evidence="6">Alkyl hydroperoxide reductase AhpD</fullName>
        <ecNumber evidence="6">1.11.1.28</ecNumber>
    </recommendedName>
    <alternativeName>
        <fullName evidence="6">Alkylhydroperoxidase AhpD</fullName>
    </alternativeName>
</protein>
<feature type="active site" description="Proton donor" evidence="6">
    <location>
        <position position="131"/>
    </location>
</feature>
<dbReference type="RefSeq" id="WP_256617874.1">
    <property type="nucleotide sequence ID" value="NZ_JANIBC010000001.1"/>
</dbReference>
<dbReference type="Gene3D" id="1.20.1290.10">
    <property type="entry name" value="AhpD-like"/>
    <property type="match status" value="1"/>
</dbReference>
<comment type="function">
    <text evidence="6">Antioxidant protein with alkyl hydroperoxidase activity. Required for the reduction of the AhpC active site cysteine residues and for the regeneration of the AhpC enzyme activity.</text>
</comment>
<keyword evidence="1 6" id="KW-0575">Peroxidase</keyword>
<accession>A0A9X2RIX5</accession>
<comment type="catalytic activity">
    <reaction evidence="6">
        <text>N(6)-[(R)-dihydrolipoyl]-L-lysyl-[lipoyl-carrier protein] + a hydroperoxide = N(6)-[(R)-lipoyl]-L-lysyl-[lipoyl-carrier protein] + an alcohol + H2O</text>
        <dbReference type="Rhea" id="RHEA:62636"/>
        <dbReference type="Rhea" id="RHEA-COMP:10502"/>
        <dbReference type="Rhea" id="RHEA-COMP:16355"/>
        <dbReference type="ChEBI" id="CHEBI:15377"/>
        <dbReference type="ChEBI" id="CHEBI:30879"/>
        <dbReference type="ChEBI" id="CHEBI:35924"/>
        <dbReference type="ChEBI" id="CHEBI:83099"/>
        <dbReference type="ChEBI" id="CHEBI:83100"/>
        <dbReference type="EC" id="1.11.1.28"/>
    </reaction>
</comment>
<evidence type="ECO:0000259" key="7">
    <source>
        <dbReference type="Pfam" id="PF02627"/>
    </source>
</evidence>
<name>A0A9X2RIX5_9PROT</name>
<dbReference type="Pfam" id="PF02627">
    <property type="entry name" value="CMD"/>
    <property type="match status" value="1"/>
</dbReference>
<keyword evidence="3 6" id="KW-0560">Oxidoreductase</keyword>
<sequence length="177" mass="18697">MSLEALRSQLPAYAKDIKLNLGNLASEEILDTQKRWGTFLSCAVAGRNPAVIQAIAAEAENHLSPEAVTAAKAAAAIMGMNNVFYRFGHEAGNDVYKTLPAKLRMQVIGNPGVDKADFELWCLAVSSINGCFMCVDAHDAVVRKGGMTSEQVQASVRIAAVVQAASVTMDAEAALGS</sequence>
<dbReference type="GO" id="GO:0045454">
    <property type="term" value="P:cell redox homeostasis"/>
    <property type="evidence" value="ECO:0007669"/>
    <property type="project" value="TreeGrafter"/>
</dbReference>
<keyword evidence="5 6" id="KW-0676">Redox-active center</keyword>
<dbReference type="SUPFAM" id="SSF69118">
    <property type="entry name" value="AhpD-like"/>
    <property type="match status" value="1"/>
</dbReference>
<dbReference type="PANTHER" id="PTHR33930">
    <property type="entry name" value="ALKYL HYDROPEROXIDE REDUCTASE AHPD"/>
    <property type="match status" value="1"/>
</dbReference>
<dbReference type="InterPro" id="IPR029032">
    <property type="entry name" value="AhpD-like"/>
</dbReference>
<evidence type="ECO:0000256" key="1">
    <source>
        <dbReference type="ARBA" id="ARBA00022559"/>
    </source>
</evidence>
<dbReference type="NCBIfam" id="TIGR00777">
    <property type="entry name" value="ahpD"/>
    <property type="match status" value="1"/>
</dbReference>
<dbReference type="InterPro" id="IPR003779">
    <property type="entry name" value="CMD-like"/>
</dbReference>
<evidence type="ECO:0000313" key="8">
    <source>
        <dbReference type="EMBL" id="MCQ8184068.1"/>
    </source>
</evidence>
<gene>
    <name evidence="6" type="primary">ahpD</name>
    <name evidence="8" type="ORF">NOG11_01580</name>
</gene>
<dbReference type="GO" id="GO:0015036">
    <property type="term" value="F:disulfide oxidoreductase activity"/>
    <property type="evidence" value="ECO:0007669"/>
    <property type="project" value="TreeGrafter"/>
</dbReference>
<keyword evidence="4 6" id="KW-1015">Disulfide bond</keyword>
<dbReference type="InterPro" id="IPR004675">
    <property type="entry name" value="AhpD_core"/>
</dbReference>
<feature type="domain" description="Carboxymuconolactone decarboxylase-like" evidence="7">
    <location>
        <begin position="100"/>
        <end position="174"/>
    </location>
</feature>
<keyword evidence="2 6" id="KW-0049">Antioxidant</keyword>
<dbReference type="GO" id="GO:0032843">
    <property type="term" value="F:hydroperoxide reductase activity"/>
    <property type="evidence" value="ECO:0007669"/>
    <property type="project" value="InterPro"/>
</dbReference>
<dbReference type="AlphaFoldDB" id="A0A9X2RIX5"/>
<evidence type="ECO:0000256" key="2">
    <source>
        <dbReference type="ARBA" id="ARBA00022862"/>
    </source>
</evidence>
<evidence type="ECO:0000256" key="5">
    <source>
        <dbReference type="ARBA" id="ARBA00023284"/>
    </source>
</evidence>
<evidence type="ECO:0000313" key="9">
    <source>
        <dbReference type="Proteomes" id="UP001142610"/>
    </source>
</evidence>
<dbReference type="GO" id="GO:0051920">
    <property type="term" value="F:peroxiredoxin activity"/>
    <property type="evidence" value="ECO:0007669"/>
    <property type="project" value="InterPro"/>
</dbReference>
<feature type="disulfide bond" description="Interchain (with AhpC); in linked form" evidence="6">
    <location>
        <position position="134"/>
    </location>
</feature>
<dbReference type="Proteomes" id="UP001142610">
    <property type="component" value="Unassembled WGS sequence"/>
</dbReference>
<evidence type="ECO:0000256" key="4">
    <source>
        <dbReference type="ARBA" id="ARBA00023157"/>
    </source>
</evidence>
<keyword evidence="9" id="KW-1185">Reference proteome</keyword>
<dbReference type="GO" id="GO:0006979">
    <property type="term" value="P:response to oxidative stress"/>
    <property type="evidence" value="ECO:0007669"/>
    <property type="project" value="InterPro"/>
</dbReference>
<organism evidence="8 9">
    <name type="scientific">Parvularcula maris</name>
    <dbReference type="NCBI Taxonomy" id="2965077"/>
    <lineage>
        <taxon>Bacteria</taxon>
        <taxon>Pseudomonadati</taxon>
        <taxon>Pseudomonadota</taxon>
        <taxon>Alphaproteobacteria</taxon>
        <taxon>Parvularculales</taxon>
        <taxon>Parvularculaceae</taxon>
        <taxon>Parvularcula</taxon>
    </lineage>
</organism>
<dbReference type="EMBL" id="JANIBC010000001">
    <property type="protein sequence ID" value="MCQ8184068.1"/>
    <property type="molecule type" value="Genomic_DNA"/>
</dbReference>
<proteinExistence type="inferred from homology"/>
<feature type="disulfide bond" evidence="6">
    <location>
        <begin position="131"/>
        <end position="134"/>
    </location>
</feature>
<dbReference type="NCBIfam" id="TIGR00778">
    <property type="entry name" value="ahpD_dom"/>
    <property type="match status" value="1"/>
</dbReference>
<evidence type="ECO:0000256" key="6">
    <source>
        <dbReference type="HAMAP-Rule" id="MF_01676"/>
    </source>
</evidence>
<evidence type="ECO:0000256" key="3">
    <source>
        <dbReference type="ARBA" id="ARBA00023002"/>
    </source>
</evidence>
<dbReference type="PANTHER" id="PTHR33930:SF7">
    <property type="entry name" value="ALKYL HYDROPEROXIDE REDUCTASE AHPD"/>
    <property type="match status" value="1"/>
</dbReference>
<reference evidence="8" key="1">
    <citation type="submission" date="2022-07" db="EMBL/GenBank/DDBJ databases">
        <title>Parvularcula maris sp. nov., an algicidal bacterium isolated from seawater.</title>
        <authorList>
            <person name="Li F."/>
        </authorList>
    </citation>
    <scope>NUCLEOTIDE SEQUENCE</scope>
    <source>
        <strain evidence="8">BGMRC 0090</strain>
    </source>
</reference>
<feature type="active site" description="Cysteine sulfenic acid (-SOH) intermediate" evidence="6">
    <location>
        <position position="134"/>
    </location>
</feature>